<name>A0A0D2FE24_9EURO</name>
<dbReference type="HOGENOM" id="CLU_034386_1_1_1"/>
<reference evidence="17 18" key="1">
    <citation type="submission" date="2015-01" db="EMBL/GenBank/DDBJ databases">
        <title>The Genome Sequence of Capronia semiimmersa CBS27337.</title>
        <authorList>
            <consortium name="The Broad Institute Genomics Platform"/>
            <person name="Cuomo C."/>
            <person name="de Hoog S."/>
            <person name="Gorbushina A."/>
            <person name="Stielow B."/>
            <person name="Teixiera M."/>
            <person name="Abouelleil A."/>
            <person name="Chapman S.B."/>
            <person name="Priest M."/>
            <person name="Young S.K."/>
            <person name="Wortman J."/>
            <person name="Nusbaum C."/>
            <person name="Birren B."/>
        </authorList>
    </citation>
    <scope>NUCLEOTIDE SEQUENCE [LARGE SCALE GENOMIC DNA]</scope>
    <source>
        <strain evidence="17 18">CBS 27337</strain>
    </source>
</reference>
<keyword evidence="3 14" id="KW-0728">SH3 domain</keyword>
<dbReference type="PRINTS" id="PR00452">
    <property type="entry name" value="SH3DOMAIN"/>
</dbReference>
<dbReference type="SMART" id="SM00326">
    <property type="entry name" value="SH3"/>
    <property type="match status" value="1"/>
</dbReference>
<protein>
    <recommendedName>
        <fullName evidence="12">Peroxisomal membrane protein PEX13</fullName>
    </recommendedName>
    <alternativeName>
        <fullName evidence="11">Peroxin-13</fullName>
    </alternativeName>
</protein>
<evidence type="ECO:0000256" key="12">
    <source>
        <dbReference type="ARBA" id="ARBA00034535"/>
    </source>
</evidence>
<dbReference type="GO" id="GO:1990429">
    <property type="term" value="C:peroxisomal importomer complex"/>
    <property type="evidence" value="ECO:0007669"/>
    <property type="project" value="TreeGrafter"/>
</dbReference>
<dbReference type="Pfam" id="PF04088">
    <property type="entry name" value="Peroxin-13_N"/>
    <property type="match status" value="1"/>
</dbReference>
<evidence type="ECO:0000256" key="13">
    <source>
        <dbReference type="ARBA" id="ARBA00065871"/>
    </source>
</evidence>
<keyword evidence="10" id="KW-0576">Peroxisome</keyword>
<proteinExistence type="inferred from homology"/>
<keyword evidence="5" id="KW-0812">Transmembrane</keyword>
<accession>A0A0D2FE24</accession>
<dbReference type="InterPro" id="IPR007223">
    <property type="entry name" value="Peroxin-13_N"/>
</dbReference>
<dbReference type="GO" id="GO:0016560">
    <property type="term" value="P:protein import into peroxisome matrix, docking"/>
    <property type="evidence" value="ECO:0007669"/>
    <property type="project" value="InterPro"/>
</dbReference>
<dbReference type="Pfam" id="PF07653">
    <property type="entry name" value="SH3_2"/>
    <property type="match status" value="1"/>
</dbReference>
<dbReference type="PANTHER" id="PTHR19332">
    <property type="entry name" value="PEROXISOMAL MEMBRANE PROTEIN PEX13"/>
    <property type="match status" value="1"/>
</dbReference>
<evidence type="ECO:0000313" key="17">
    <source>
        <dbReference type="EMBL" id="KIW65075.1"/>
    </source>
</evidence>
<evidence type="ECO:0000256" key="6">
    <source>
        <dbReference type="ARBA" id="ARBA00022927"/>
    </source>
</evidence>
<evidence type="ECO:0000256" key="14">
    <source>
        <dbReference type="PROSITE-ProRule" id="PRU00192"/>
    </source>
</evidence>
<keyword evidence="7" id="KW-1133">Transmembrane helix</keyword>
<keyword evidence="4" id="KW-0813">Transport</keyword>
<dbReference type="Proteomes" id="UP000054266">
    <property type="component" value="Unassembled WGS sequence"/>
</dbReference>
<dbReference type="InterPro" id="IPR036028">
    <property type="entry name" value="SH3-like_dom_sf"/>
</dbReference>
<gene>
    <name evidence="17" type="ORF">PV04_07359</name>
</gene>
<evidence type="ECO:0000313" key="18">
    <source>
        <dbReference type="Proteomes" id="UP000054266"/>
    </source>
</evidence>
<evidence type="ECO:0000256" key="7">
    <source>
        <dbReference type="ARBA" id="ARBA00022989"/>
    </source>
</evidence>
<dbReference type="PROSITE" id="PS50002">
    <property type="entry name" value="SH3"/>
    <property type="match status" value="1"/>
</dbReference>
<evidence type="ECO:0000256" key="11">
    <source>
        <dbReference type="ARBA" id="ARBA00029693"/>
    </source>
</evidence>
<feature type="compositionally biased region" description="Polar residues" evidence="15">
    <location>
        <begin position="15"/>
        <end position="24"/>
    </location>
</feature>
<dbReference type="GO" id="GO:0005778">
    <property type="term" value="C:peroxisomal membrane"/>
    <property type="evidence" value="ECO:0007669"/>
    <property type="project" value="UniProtKB-SubCell"/>
</dbReference>
<dbReference type="STRING" id="5601.A0A0D2FE24"/>
<feature type="domain" description="SH3" evidence="16">
    <location>
        <begin position="317"/>
        <end position="385"/>
    </location>
</feature>
<evidence type="ECO:0000256" key="10">
    <source>
        <dbReference type="ARBA" id="ARBA00023140"/>
    </source>
</evidence>
<feature type="region of interest" description="Disordered" evidence="15">
    <location>
        <begin position="1"/>
        <end position="55"/>
    </location>
</feature>
<keyword evidence="8" id="KW-0811">Translocation</keyword>
<dbReference type="FunFam" id="2.30.30.40:FF:000128">
    <property type="entry name" value="Peroxisomal membrane protein (Pex13)"/>
    <property type="match status" value="1"/>
</dbReference>
<dbReference type="EMBL" id="KN846960">
    <property type="protein sequence ID" value="KIW65075.1"/>
    <property type="molecule type" value="Genomic_DNA"/>
</dbReference>
<dbReference type="AlphaFoldDB" id="A0A0D2FE24"/>
<organism evidence="17 18">
    <name type="scientific">Phialophora macrospora</name>
    <dbReference type="NCBI Taxonomy" id="1851006"/>
    <lineage>
        <taxon>Eukaryota</taxon>
        <taxon>Fungi</taxon>
        <taxon>Dikarya</taxon>
        <taxon>Ascomycota</taxon>
        <taxon>Pezizomycotina</taxon>
        <taxon>Eurotiomycetes</taxon>
        <taxon>Chaetothyriomycetidae</taxon>
        <taxon>Chaetothyriales</taxon>
        <taxon>Herpotrichiellaceae</taxon>
        <taxon>Phialophora</taxon>
    </lineage>
</organism>
<comment type="subcellular location">
    <subcellularLocation>
        <location evidence="1">Peroxisome membrane</location>
        <topology evidence="1">Single-pass membrane protein</topology>
    </subcellularLocation>
</comment>
<comment type="subunit">
    <text evidence="13">Interacts (via SH3 domain) with PEX14 (via SH3-binding motif); forming the PEX13-PEX14 docking complex.</text>
</comment>
<sequence>MTTVSPPKPWERAASTANSGASTPVASSVMTAPSSTASSSAAPALPDRPSTLNSVVNQNASNFTNQNRFGMNSSPYSSPYSSYSSPYSRFGAGGMYGGGMYGAGGGYGYGGGMYGNSMYGGGYGFNPGMDPNNPNNQSLTQTWNQSTAATFQIMESIVGAFGGFAQMLESAYMTTHSSFFAMVSMAEQLGNLRQTLGSVLGIFTILRWLRTLTAKLTGRPPPADATALTPAAFSSFLSGNSNSAPATLPDGSPAPPRPSKKPFIMFAIAVFGLPYLMGKLIRAMARSQEEELRRQQEAGALTYTTNQNGEQVPIDPRKLDFCRVLYDYTPTPQSGGMDLEVKKGDFVAVLSKTDPMGNASEWWRCRARDGKMGYLPSPYLEPIQRPAPKAQAQITEGGQIASAPGSRTQTMKAEGPAQKLLDQADRTKSLSSIYAGTSGMNRVPVPAKAPDVKGKPGDISVESFQKSAFYS</sequence>
<evidence type="ECO:0000256" key="2">
    <source>
        <dbReference type="ARBA" id="ARBA00006033"/>
    </source>
</evidence>
<evidence type="ECO:0000256" key="5">
    <source>
        <dbReference type="ARBA" id="ARBA00022692"/>
    </source>
</evidence>
<dbReference type="PANTHER" id="PTHR19332:SF1">
    <property type="entry name" value="PEROXISOMAL MEMBRANE PROTEIN PEX13"/>
    <property type="match status" value="1"/>
</dbReference>
<keyword evidence="6" id="KW-0653">Protein transport</keyword>
<dbReference type="InterPro" id="IPR035463">
    <property type="entry name" value="Pex13"/>
</dbReference>
<evidence type="ECO:0000256" key="15">
    <source>
        <dbReference type="SAM" id="MobiDB-lite"/>
    </source>
</evidence>
<dbReference type="CDD" id="cd11771">
    <property type="entry name" value="SH3_Pex13p_fungal"/>
    <property type="match status" value="1"/>
</dbReference>
<evidence type="ECO:0000256" key="1">
    <source>
        <dbReference type="ARBA" id="ARBA00004549"/>
    </source>
</evidence>
<comment type="similarity">
    <text evidence="2">Belongs to the peroxin-13 family.</text>
</comment>
<evidence type="ECO:0000256" key="3">
    <source>
        <dbReference type="ARBA" id="ARBA00022443"/>
    </source>
</evidence>
<dbReference type="Gene3D" id="2.30.30.40">
    <property type="entry name" value="SH3 Domains"/>
    <property type="match status" value="1"/>
</dbReference>
<evidence type="ECO:0000256" key="9">
    <source>
        <dbReference type="ARBA" id="ARBA00023136"/>
    </source>
</evidence>
<keyword evidence="18" id="KW-1185">Reference proteome</keyword>
<feature type="region of interest" description="Disordered" evidence="15">
    <location>
        <begin position="435"/>
        <end position="458"/>
    </location>
</feature>
<dbReference type="SUPFAM" id="SSF50044">
    <property type="entry name" value="SH3-domain"/>
    <property type="match status" value="1"/>
</dbReference>
<evidence type="ECO:0000256" key="4">
    <source>
        <dbReference type="ARBA" id="ARBA00022448"/>
    </source>
</evidence>
<evidence type="ECO:0000256" key="8">
    <source>
        <dbReference type="ARBA" id="ARBA00023010"/>
    </source>
</evidence>
<evidence type="ECO:0000259" key="16">
    <source>
        <dbReference type="PROSITE" id="PS50002"/>
    </source>
</evidence>
<keyword evidence="9" id="KW-0472">Membrane</keyword>
<feature type="compositionally biased region" description="Low complexity" evidence="15">
    <location>
        <begin position="25"/>
        <end position="44"/>
    </location>
</feature>
<dbReference type="InterPro" id="IPR001452">
    <property type="entry name" value="SH3_domain"/>
</dbReference>